<proteinExistence type="evidence at transcript level"/>
<reference evidence="2" key="1">
    <citation type="submission" date="2007-10" db="EMBL/GenBank/DDBJ databases">
        <title>Classification and functional annotation of ESTs from venom glands of Isometrus maculatus.</title>
        <authorList>
            <person name="Li W."/>
            <person name="Ma Y."/>
            <person name="Zhao R."/>
            <person name="Cao Z."/>
        </authorList>
    </citation>
    <scope>NUCLEOTIDE SEQUENCE</scope>
    <source>
        <tissue evidence="2">Venom gland</tissue>
    </source>
</reference>
<evidence type="ECO:0008006" key="3">
    <source>
        <dbReference type="Google" id="ProtNLM"/>
    </source>
</evidence>
<evidence type="ECO:0000313" key="2">
    <source>
        <dbReference type="EMBL" id="ACD11976.1"/>
    </source>
</evidence>
<sequence>MSKLHLLIFLVLLVALTNVESVIGIPTGGCPLFENLCIKFCKKFRFGKKGRCIGPTKGRCKCIR</sequence>
<dbReference type="AlphaFoldDB" id="A0A0U1TZG6"/>
<name>A0A0U1TZG6_ISOMC</name>
<dbReference type="EMBL" id="EU252421">
    <property type="protein sequence ID" value="ACD11976.1"/>
    <property type="molecule type" value="mRNA"/>
</dbReference>
<accession>A0A0U1TZG6</accession>
<organism evidence="2">
    <name type="scientific">Isometrus maculatus</name>
    <name type="common">Lesser brown scorpion</name>
    <name type="synonym">Scorpio maculatus</name>
    <dbReference type="NCBI Taxonomy" id="497827"/>
    <lineage>
        <taxon>Eukaryota</taxon>
        <taxon>Metazoa</taxon>
        <taxon>Ecdysozoa</taxon>
        <taxon>Arthropoda</taxon>
        <taxon>Chelicerata</taxon>
        <taxon>Arachnida</taxon>
        <taxon>Scorpiones</taxon>
        <taxon>Buthida</taxon>
        <taxon>Buthoidea</taxon>
        <taxon>Buthidae</taxon>
        <taxon>Isometrus</taxon>
    </lineage>
</organism>
<feature type="signal peptide" evidence="1">
    <location>
        <begin position="1"/>
        <end position="21"/>
    </location>
</feature>
<evidence type="ECO:0000256" key="1">
    <source>
        <dbReference type="SAM" id="SignalP"/>
    </source>
</evidence>
<feature type="chain" id="PRO_5006829297" description="Knottin scorpion toxin-like domain-containing protein" evidence="1">
    <location>
        <begin position="22"/>
        <end position="64"/>
    </location>
</feature>
<keyword evidence="1" id="KW-0732">Signal</keyword>
<protein>
    <recommendedName>
        <fullName evidence="3">Knottin scorpion toxin-like domain-containing protein</fullName>
    </recommendedName>
</protein>